<protein>
    <submittedName>
        <fullName evidence="3">FliM/FliN family flagellar motor switch protein</fullName>
    </submittedName>
</protein>
<feature type="compositionally biased region" description="Acidic residues" evidence="1">
    <location>
        <begin position="140"/>
        <end position="150"/>
    </location>
</feature>
<dbReference type="Gene3D" id="2.30.330.10">
    <property type="entry name" value="SpoA-like"/>
    <property type="match status" value="1"/>
</dbReference>
<keyword evidence="3" id="KW-0282">Flagellum</keyword>
<dbReference type="EMBL" id="CP073581">
    <property type="protein sequence ID" value="QUJ77380.1"/>
    <property type="molecule type" value="Genomic_DNA"/>
</dbReference>
<evidence type="ECO:0000313" key="4">
    <source>
        <dbReference type="Proteomes" id="UP000683291"/>
    </source>
</evidence>
<dbReference type="KEGG" id="sual:KDD17_05115"/>
<feature type="domain" description="Flagellar motor switch protein FliN-like C-terminal" evidence="2">
    <location>
        <begin position="33"/>
        <end position="102"/>
    </location>
</feature>
<organism evidence="3 4">
    <name type="scientific">Sulfitobacter albidus</name>
    <dbReference type="NCBI Taxonomy" id="2829501"/>
    <lineage>
        <taxon>Bacteria</taxon>
        <taxon>Pseudomonadati</taxon>
        <taxon>Pseudomonadota</taxon>
        <taxon>Alphaproteobacteria</taxon>
        <taxon>Rhodobacterales</taxon>
        <taxon>Roseobacteraceae</taxon>
        <taxon>Sulfitobacter</taxon>
    </lineage>
</organism>
<name>A0A975JFM7_9RHOB</name>
<dbReference type="RefSeq" id="WP_212705576.1">
    <property type="nucleotide sequence ID" value="NZ_CP073581.1"/>
</dbReference>
<dbReference type="InterPro" id="IPR001543">
    <property type="entry name" value="FliN-like_C"/>
</dbReference>
<keyword evidence="3" id="KW-0969">Cilium</keyword>
<evidence type="ECO:0000313" key="3">
    <source>
        <dbReference type="EMBL" id="QUJ77380.1"/>
    </source>
</evidence>
<reference evidence="3" key="1">
    <citation type="submission" date="2021-04" db="EMBL/GenBank/DDBJ databases">
        <title>Complete genome sequence for Sulfitobacter sp. strain JK7-1.</title>
        <authorList>
            <person name="Park S.-J."/>
        </authorList>
    </citation>
    <scope>NUCLEOTIDE SEQUENCE</scope>
    <source>
        <strain evidence="3">JK7-1</strain>
    </source>
</reference>
<dbReference type="SUPFAM" id="SSF101801">
    <property type="entry name" value="Surface presentation of antigens (SPOA)"/>
    <property type="match status" value="1"/>
</dbReference>
<dbReference type="Pfam" id="PF01052">
    <property type="entry name" value="FliMN_C"/>
    <property type="match status" value="1"/>
</dbReference>
<evidence type="ECO:0000256" key="1">
    <source>
        <dbReference type="SAM" id="MobiDB-lite"/>
    </source>
</evidence>
<dbReference type="AlphaFoldDB" id="A0A975JFM7"/>
<accession>A0A975JFM7</accession>
<feature type="region of interest" description="Disordered" evidence="1">
    <location>
        <begin position="122"/>
        <end position="150"/>
    </location>
</feature>
<dbReference type="Proteomes" id="UP000683291">
    <property type="component" value="Chromosome 1"/>
</dbReference>
<gene>
    <name evidence="3" type="ORF">KDD17_05115</name>
</gene>
<keyword evidence="3" id="KW-0966">Cell projection</keyword>
<proteinExistence type="predicted"/>
<dbReference type="InterPro" id="IPR036429">
    <property type="entry name" value="SpoA-like_sf"/>
</dbReference>
<keyword evidence="4" id="KW-1185">Reference proteome</keyword>
<feature type="region of interest" description="Disordered" evidence="1">
    <location>
        <begin position="1"/>
        <end position="24"/>
    </location>
</feature>
<sequence length="178" mass="18861">MLVLPPVRGNIPAPEEETAEPPVPLPPVTLGDAVLDVQAELAIVIDALTLPLGDVNGFRPGDVVPLSITRLTGAMVLDTQGRTVARGTLGQVDGQRAVQVEQRRRGMAHPMRRASDRADLDLPDVNAATPAPTTKIDVFDGGEEMPDMSDLDLDIDLDADFATQTATGAAEPADRRRA</sequence>
<evidence type="ECO:0000259" key="2">
    <source>
        <dbReference type="Pfam" id="PF01052"/>
    </source>
</evidence>